<dbReference type="OrthoDB" id="10012702at2"/>
<feature type="transmembrane region" description="Helical" evidence="1">
    <location>
        <begin position="146"/>
        <end position="167"/>
    </location>
</feature>
<feature type="transmembrane region" description="Helical" evidence="1">
    <location>
        <begin position="118"/>
        <end position="139"/>
    </location>
</feature>
<keyword evidence="1" id="KW-1133">Transmembrane helix</keyword>
<name>A0A1T4MHG4_9FIRM</name>
<keyword evidence="1" id="KW-0812">Transmembrane</keyword>
<proteinExistence type="predicted"/>
<evidence type="ECO:0000256" key="1">
    <source>
        <dbReference type="SAM" id="Phobius"/>
    </source>
</evidence>
<dbReference type="Proteomes" id="UP000190625">
    <property type="component" value="Unassembled WGS sequence"/>
</dbReference>
<dbReference type="RefSeq" id="WP_078809943.1">
    <property type="nucleotide sequence ID" value="NZ_FUWM01000011.1"/>
</dbReference>
<reference evidence="3" key="1">
    <citation type="submission" date="2017-02" db="EMBL/GenBank/DDBJ databases">
        <authorList>
            <person name="Varghese N."/>
            <person name="Submissions S."/>
        </authorList>
    </citation>
    <scope>NUCLEOTIDE SEQUENCE [LARGE SCALE GENOMIC DNA]</scope>
    <source>
        <strain evidence="3">ATCC BAA-73</strain>
    </source>
</reference>
<dbReference type="EMBL" id="FUWM01000011">
    <property type="protein sequence ID" value="SJZ66301.1"/>
    <property type="molecule type" value="Genomic_DNA"/>
</dbReference>
<evidence type="ECO:0000313" key="3">
    <source>
        <dbReference type="Proteomes" id="UP000190625"/>
    </source>
</evidence>
<sequence>MGVGTLVLLAVLVSIDSFYSGLVYKKECGEIEYSNLLIILGYIIILITITTLLGRLTFILAGTEISKLISVLLLGAISLLFYIIMKDPNKTYVVNNKFKRIKVIEDRLSVGDVEEDKMAILIKLGIITSVDVAVVSFIAATITNQLLLIIIIFSFVDLFSIKAGNLISIE</sequence>
<gene>
    <name evidence="2" type="ORF">SAMN02745118_01466</name>
</gene>
<feature type="transmembrane region" description="Helical" evidence="1">
    <location>
        <begin position="35"/>
        <end position="56"/>
    </location>
</feature>
<keyword evidence="1" id="KW-0472">Membrane</keyword>
<evidence type="ECO:0000313" key="2">
    <source>
        <dbReference type="EMBL" id="SJZ66301.1"/>
    </source>
</evidence>
<protein>
    <submittedName>
        <fullName evidence="2">Uncharacterized protein</fullName>
    </submittedName>
</protein>
<dbReference type="STRING" id="142842.SAMN02745118_01466"/>
<keyword evidence="3" id="KW-1185">Reference proteome</keyword>
<dbReference type="AlphaFoldDB" id="A0A1T4MHG4"/>
<feature type="transmembrane region" description="Helical" evidence="1">
    <location>
        <begin position="68"/>
        <end position="85"/>
    </location>
</feature>
<accession>A0A1T4MHG4</accession>
<organism evidence="2 3">
    <name type="scientific">Selenihalanaerobacter shriftii</name>
    <dbReference type="NCBI Taxonomy" id="142842"/>
    <lineage>
        <taxon>Bacteria</taxon>
        <taxon>Bacillati</taxon>
        <taxon>Bacillota</taxon>
        <taxon>Clostridia</taxon>
        <taxon>Halanaerobiales</taxon>
        <taxon>Halobacteroidaceae</taxon>
        <taxon>Selenihalanaerobacter</taxon>
    </lineage>
</organism>